<accession>A0A255XPC8</accession>
<feature type="signal peptide" evidence="3">
    <location>
        <begin position="1"/>
        <end position="32"/>
    </location>
</feature>
<dbReference type="AlphaFoldDB" id="A0A255XPC8"/>
<dbReference type="InterPro" id="IPR006059">
    <property type="entry name" value="SBP"/>
</dbReference>
<dbReference type="PANTHER" id="PTHR43649">
    <property type="entry name" value="ARABINOSE-BINDING PROTEIN-RELATED"/>
    <property type="match status" value="1"/>
</dbReference>
<comment type="caution">
    <text evidence="4">The sequence shown here is derived from an EMBL/GenBank/DDBJ whole genome shotgun (WGS) entry which is preliminary data.</text>
</comment>
<evidence type="ECO:0000256" key="1">
    <source>
        <dbReference type="ARBA" id="ARBA00004418"/>
    </source>
</evidence>
<sequence>MKQPQMNRRSVLKAGAGLAGLAALGLPASAFAQERRLRMYWWGSKERADRTLQVNKLYQNTYTGVAIDGETLAWGDYWPRLATQTAGRNAPDVIQMDYRYIAEYARRGALLPLDPHVGKGLDLKDFPPSVVDSGKVDGKIYGISLGGNTSSTIYDKDAFAAVGLPPPNLDTDWKAFAKLMAEFTKAAKRPGYFGSQDGGGLEPIFEGWLRTRGQELYTPDNKLGFGEKDIEEWFAYWADMRASGGCVTPELQALDKQNVENNMLTLGKAAIGFAHSNQLVAFQSLNKSKLAMTSYPTGGPGAKPGQYIKPSMLFSLSARTKEVDEAVRVLNFFVNDVTAGKILGVERGVPASAPVLKGIAESLDDLGRAMADYIAAMNSRVGPLPQTPPGGAGEIQVLLRRVNEQIGFDRLKVADGAKLFVSEASRILARG</sequence>
<reference evidence="4 5" key="1">
    <citation type="submission" date="2017-07" db="EMBL/GenBank/DDBJ databases">
        <title>Elstera cyanobacteriorum sp. nov., a novel bacterium isolated from cyanobacterial aggregates in a eutrophic lake.</title>
        <authorList>
            <person name="Cai H."/>
        </authorList>
    </citation>
    <scope>NUCLEOTIDE SEQUENCE [LARGE SCALE GENOMIC DNA]</scope>
    <source>
        <strain evidence="4 5">TH019</strain>
    </source>
</reference>
<evidence type="ECO:0000313" key="5">
    <source>
        <dbReference type="Proteomes" id="UP000216361"/>
    </source>
</evidence>
<dbReference type="SUPFAM" id="SSF53850">
    <property type="entry name" value="Periplasmic binding protein-like II"/>
    <property type="match status" value="1"/>
</dbReference>
<proteinExistence type="inferred from homology"/>
<feature type="chain" id="PRO_5012897501" evidence="3">
    <location>
        <begin position="33"/>
        <end position="431"/>
    </location>
</feature>
<dbReference type="InterPro" id="IPR006311">
    <property type="entry name" value="TAT_signal"/>
</dbReference>
<comment type="subcellular location">
    <subcellularLocation>
        <location evidence="1">Periplasm</location>
    </subcellularLocation>
</comment>
<dbReference type="RefSeq" id="WP_094409084.1">
    <property type="nucleotide sequence ID" value="NZ_BMJZ01000001.1"/>
</dbReference>
<protein>
    <submittedName>
        <fullName evidence="4">ABC transporter ATP-binding protein</fullName>
    </submittedName>
</protein>
<dbReference type="Pfam" id="PF13416">
    <property type="entry name" value="SBP_bac_8"/>
    <property type="match status" value="1"/>
</dbReference>
<dbReference type="OrthoDB" id="7317090at2"/>
<keyword evidence="4" id="KW-0067">ATP-binding</keyword>
<dbReference type="Proteomes" id="UP000216361">
    <property type="component" value="Unassembled WGS sequence"/>
</dbReference>
<keyword evidence="4" id="KW-0547">Nucleotide-binding</keyword>
<evidence type="ECO:0000256" key="2">
    <source>
        <dbReference type="ARBA" id="ARBA00008520"/>
    </source>
</evidence>
<dbReference type="GO" id="GO:0005524">
    <property type="term" value="F:ATP binding"/>
    <property type="evidence" value="ECO:0007669"/>
    <property type="project" value="UniProtKB-KW"/>
</dbReference>
<dbReference type="InterPro" id="IPR050490">
    <property type="entry name" value="Bact_solute-bd_prot1"/>
</dbReference>
<organism evidence="4 5">
    <name type="scientific">Elstera cyanobacteriorum</name>
    <dbReference type="NCBI Taxonomy" id="2022747"/>
    <lineage>
        <taxon>Bacteria</taxon>
        <taxon>Pseudomonadati</taxon>
        <taxon>Pseudomonadota</taxon>
        <taxon>Alphaproteobacteria</taxon>
        <taxon>Rhodospirillales</taxon>
        <taxon>Rhodospirillaceae</taxon>
        <taxon>Elstera</taxon>
    </lineage>
</organism>
<evidence type="ECO:0000313" key="4">
    <source>
        <dbReference type="EMBL" id="OYQ18819.1"/>
    </source>
</evidence>
<evidence type="ECO:0000256" key="3">
    <source>
        <dbReference type="SAM" id="SignalP"/>
    </source>
</evidence>
<dbReference type="PANTHER" id="PTHR43649:SF11">
    <property type="entry name" value="ABC TRANSPORTER SUBSTRATE-BINDING PROTEIN YESO-RELATED"/>
    <property type="match status" value="1"/>
</dbReference>
<name>A0A255XPC8_9PROT</name>
<comment type="similarity">
    <text evidence="2">Belongs to the bacterial solute-binding protein 1 family.</text>
</comment>
<dbReference type="PROSITE" id="PS51318">
    <property type="entry name" value="TAT"/>
    <property type="match status" value="1"/>
</dbReference>
<dbReference type="EMBL" id="NOXS01000032">
    <property type="protein sequence ID" value="OYQ18819.1"/>
    <property type="molecule type" value="Genomic_DNA"/>
</dbReference>
<keyword evidence="5" id="KW-1185">Reference proteome</keyword>
<keyword evidence="3" id="KW-0732">Signal</keyword>
<dbReference type="Gene3D" id="3.40.190.10">
    <property type="entry name" value="Periplasmic binding protein-like II"/>
    <property type="match status" value="2"/>
</dbReference>
<dbReference type="GO" id="GO:0042597">
    <property type="term" value="C:periplasmic space"/>
    <property type="evidence" value="ECO:0007669"/>
    <property type="project" value="UniProtKB-SubCell"/>
</dbReference>
<gene>
    <name evidence="4" type="ORF">CHR90_11235</name>
</gene>